<dbReference type="EMBL" id="CP002593">
    <property type="protein sequence ID" value="AEA22305.1"/>
    <property type="molecule type" value="Genomic_DNA"/>
</dbReference>
<evidence type="ECO:0000313" key="2">
    <source>
        <dbReference type="EMBL" id="AEA22305.1"/>
    </source>
</evidence>
<dbReference type="AlphaFoldDB" id="F4CK82"/>
<protein>
    <submittedName>
        <fullName evidence="2">Uncharacterized protein</fullName>
    </submittedName>
</protein>
<dbReference type="KEGG" id="pdx:Psed_0022"/>
<accession>F4CK82</accession>
<reference evidence="2 3" key="1">
    <citation type="journal article" date="2011" name="J. Bacteriol.">
        <title>Genome sequence of the 1,4-dioxane-degrading Pseudonocardia dioxanivorans strain CB1190.</title>
        <authorList>
            <person name="Sales C.M."/>
            <person name="Mahendra S."/>
            <person name="Grostern A."/>
            <person name="Parales R.E."/>
            <person name="Goodwin L.A."/>
            <person name="Woyke T."/>
            <person name="Nolan M."/>
            <person name="Lapidus A."/>
            <person name="Chertkov O."/>
            <person name="Ovchinnikova G."/>
            <person name="Sczyrba A."/>
            <person name="Alvarez-Cohen L."/>
        </authorList>
    </citation>
    <scope>NUCLEOTIDE SEQUENCE [LARGE SCALE GENOMIC DNA]</scope>
    <source>
        <strain evidence="3">ATCC 55486 / DSM 44775 / JCM 13855 / CB1190</strain>
    </source>
</reference>
<proteinExistence type="predicted"/>
<name>F4CK82_PSEUX</name>
<feature type="region of interest" description="Disordered" evidence="1">
    <location>
        <begin position="1"/>
        <end position="20"/>
    </location>
</feature>
<evidence type="ECO:0000313" key="3">
    <source>
        <dbReference type="Proteomes" id="UP000007809"/>
    </source>
</evidence>
<keyword evidence="3" id="KW-1185">Reference proteome</keyword>
<dbReference type="HOGENOM" id="CLU_694203_0_0_11"/>
<evidence type="ECO:0000256" key="1">
    <source>
        <dbReference type="SAM" id="MobiDB-lite"/>
    </source>
</evidence>
<dbReference type="eggNOG" id="ENOG5030WVB">
    <property type="taxonomic scope" value="Bacteria"/>
</dbReference>
<gene>
    <name evidence="2" type="ordered locus">Psed_0022</name>
</gene>
<dbReference type="STRING" id="675635.Psed_0022"/>
<dbReference type="Proteomes" id="UP000007809">
    <property type="component" value="Chromosome"/>
</dbReference>
<sequence>MDTSVVTWTEGTSGMDTGTSRVPNRVLFELRTSRTWGRPRLARELHNFCRSRGWSSPGESNIEKQIYRLETGRVRRPDDFYASLLAEFFQRSPIELFGPSEPTSGAGSTFRIRSHKFVPLYVGAEAVAQLQRRHAVDEADDDWLTCERVHDLDLAGARALCWQFGVIMFHVVEDLEPESIASVAVWRRITYEENMQRAAQVLRDSGLEVLGDPYVLSAYWVDDVPLDGQQHSSALRLLCVPRVLVSRHEQGTPEEKLARASVVEQAFLRDGFDHPDICEFGVRAIATGYASWSGVVYSPLAPEQCLAERELIACELSVQAAWAYTDYIRRVVEAGEDPDVPPEYGWRYLRGIRSRLTTERPQETSQHRAMREAIVQTSGLLRRLDQAIDTLRDCDRR</sequence>
<dbReference type="OrthoDB" id="3397572at2"/>
<organism evidence="2 3">
    <name type="scientific">Pseudonocardia dioxanivorans (strain ATCC 55486 / DSM 44775 / JCM 13855 / CB1190)</name>
    <dbReference type="NCBI Taxonomy" id="675635"/>
    <lineage>
        <taxon>Bacteria</taxon>
        <taxon>Bacillati</taxon>
        <taxon>Actinomycetota</taxon>
        <taxon>Actinomycetes</taxon>
        <taxon>Pseudonocardiales</taxon>
        <taxon>Pseudonocardiaceae</taxon>
        <taxon>Pseudonocardia</taxon>
    </lineage>
</organism>